<dbReference type="AlphaFoldDB" id="A0A0A9PTN6"/>
<proteinExistence type="predicted"/>
<reference evidence="1" key="1">
    <citation type="submission" date="2014-09" db="EMBL/GenBank/DDBJ databases">
        <authorList>
            <person name="Magalhaes I.L.F."/>
            <person name="Oliveira U."/>
            <person name="Santos F.R."/>
            <person name="Vidigal T.H.D.A."/>
            <person name="Brescovit A.D."/>
            <person name="Santos A.J."/>
        </authorList>
    </citation>
    <scope>NUCLEOTIDE SEQUENCE</scope>
    <source>
        <tissue evidence="1">Shoot tissue taken approximately 20 cm above the soil surface</tissue>
    </source>
</reference>
<sequence>MFRRSGGQACISKTSRTGEKSYISKHTSGRLWHVAMRSSETTSSWKECQVPLFMCWT</sequence>
<accession>A0A0A9PTN6</accession>
<protein>
    <submittedName>
        <fullName evidence="1">Uncharacterized protein</fullName>
    </submittedName>
</protein>
<reference evidence="1" key="2">
    <citation type="journal article" date="2015" name="Data Brief">
        <title>Shoot transcriptome of the giant reed, Arundo donax.</title>
        <authorList>
            <person name="Barrero R.A."/>
            <person name="Guerrero F.D."/>
            <person name="Moolhuijzen P."/>
            <person name="Goolsby J.A."/>
            <person name="Tidwell J."/>
            <person name="Bellgard S.E."/>
            <person name="Bellgard M.I."/>
        </authorList>
    </citation>
    <scope>NUCLEOTIDE SEQUENCE</scope>
    <source>
        <tissue evidence="1">Shoot tissue taken approximately 20 cm above the soil surface</tissue>
    </source>
</reference>
<dbReference type="EMBL" id="GBRH01256134">
    <property type="protein sequence ID" value="JAD41761.1"/>
    <property type="molecule type" value="Transcribed_RNA"/>
</dbReference>
<organism evidence="1">
    <name type="scientific">Arundo donax</name>
    <name type="common">Giant reed</name>
    <name type="synonym">Donax arundinaceus</name>
    <dbReference type="NCBI Taxonomy" id="35708"/>
    <lineage>
        <taxon>Eukaryota</taxon>
        <taxon>Viridiplantae</taxon>
        <taxon>Streptophyta</taxon>
        <taxon>Embryophyta</taxon>
        <taxon>Tracheophyta</taxon>
        <taxon>Spermatophyta</taxon>
        <taxon>Magnoliopsida</taxon>
        <taxon>Liliopsida</taxon>
        <taxon>Poales</taxon>
        <taxon>Poaceae</taxon>
        <taxon>PACMAD clade</taxon>
        <taxon>Arundinoideae</taxon>
        <taxon>Arundineae</taxon>
        <taxon>Arundo</taxon>
    </lineage>
</organism>
<name>A0A0A9PTN6_ARUDO</name>
<evidence type="ECO:0000313" key="1">
    <source>
        <dbReference type="EMBL" id="JAD41761.1"/>
    </source>
</evidence>